<evidence type="ECO:0000259" key="21">
    <source>
        <dbReference type="PROSITE" id="PS51385"/>
    </source>
</evidence>
<evidence type="ECO:0000256" key="15">
    <source>
        <dbReference type="ARBA" id="ARBA00048238"/>
    </source>
</evidence>
<dbReference type="Gene3D" id="3.40.1190.20">
    <property type="match status" value="1"/>
</dbReference>
<protein>
    <recommendedName>
        <fullName evidence="19">Bifunctional NAD(P)H-hydrate repair enzyme</fullName>
    </recommendedName>
    <alternativeName>
        <fullName evidence="19">Nicotinamide nucleotide repair protein</fullName>
    </alternativeName>
    <domain>
        <recommendedName>
            <fullName evidence="19">ADP-dependent (S)-NAD(P)H-hydrate dehydratase</fullName>
            <ecNumber evidence="19">4.2.1.136</ecNumber>
        </recommendedName>
        <alternativeName>
            <fullName evidence="19">ADP-dependent NAD(P)HX dehydratase</fullName>
        </alternativeName>
    </domain>
    <domain>
        <recommendedName>
            <fullName evidence="19">NAD(P)H-hydrate epimerase</fullName>
            <ecNumber evidence="19">5.1.99.6</ecNumber>
        </recommendedName>
    </domain>
</protein>
<comment type="catalytic activity">
    <reaction evidence="1 18 19">
        <text>(6R)-NADHX = (6S)-NADHX</text>
        <dbReference type="Rhea" id="RHEA:32215"/>
        <dbReference type="ChEBI" id="CHEBI:64074"/>
        <dbReference type="ChEBI" id="CHEBI:64075"/>
        <dbReference type="EC" id="5.1.99.6"/>
    </reaction>
</comment>
<evidence type="ECO:0000256" key="12">
    <source>
        <dbReference type="ARBA" id="ARBA00023239"/>
    </source>
</evidence>
<dbReference type="InterPro" id="IPR029056">
    <property type="entry name" value="Ribokinase-like"/>
</dbReference>
<dbReference type="PANTHER" id="PTHR12592">
    <property type="entry name" value="ATP-DEPENDENT (S)-NAD(P)H-HYDRATE DEHYDRATASE FAMILY MEMBER"/>
    <property type="match status" value="1"/>
</dbReference>
<accession>L1MXU5</accession>
<sequence>MKIFTDTQIKELDQYTIEHEPIAGIDLMERAAKALTQAIVEEWTTQTPFVVFAGPGNNGGDALAVARMLAEKGYQVSVYLFNIQSNLSEECAENKERIIDCKKIANFVEVHDNFDPPQLTENMVVVDGLFGAGLSKPLYGGFSALVKYINQSPCKVVSIDMPSGLLKEDNTYNVSVHIIQADLTLTLQLPKLSMLFADTQRYLGRLRILDIQLSADYIENVKTLFNIVEEQDIRHLLISREDFAHKGSMGHALLMAGSYGMSGAALLAAKACMRSGVGKLTVSTPRCSYNVMQTALPEAVLKLDDKEAYISEVLDAEGLDAIGIGPGIGQKEETGVAMISQIKRARCPIVLDADALNILGTHRSWLQQLPKNTILTPHPKEFDRLDGTVGDGAYDRLMKACKMAKHLQVYIILKGHYSALCMPDGKVFFNPTGNSGMATAGSGDVLTGIITALLARGYSRENACLVGMYLHGLAGDMAAEVKGKESLIASDIIQYLPAAFQYLNS</sequence>
<evidence type="ECO:0000256" key="3">
    <source>
        <dbReference type="ARBA" id="ARBA00006001"/>
    </source>
</evidence>
<evidence type="ECO:0000259" key="20">
    <source>
        <dbReference type="PROSITE" id="PS51383"/>
    </source>
</evidence>
<dbReference type="EC" id="5.1.99.6" evidence="19"/>
<keyword evidence="7 17" id="KW-0067">ATP-binding</keyword>
<comment type="catalytic activity">
    <reaction evidence="16 17 19">
        <text>(6S)-NADPHX + ADP = AMP + phosphate + NADPH + H(+)</text>
        <dbReference type="Rhea" id="RHEA:32235"/>
        <dbReference type="ChEBI" id="CHEBI:15378"/>
        <dbReference type="ChEBI" id="CHEBI:43474"/>
        <dbReference type="ChEBI" id="CHEBI:57783"/>
        <dbReference type="ChEBI" id="CHEBI:64076"/>
        <dbReference type="ChEBI" id="CHEBI:456215"/>
        <dbReference type="ChEBI" id="CHEBI:456216"/>
        <dbReference type="EC" id="4.2.1.136"/>
    </reaction>
</comment>
<evidence type="ECO:0000256" key="8">
    <source>
        <dbReference type="ARBA" id="ARBA00022857"/>
    </source>
</evidence>
<dbReference type="InterPro" id="IPR000631">
    <property type="entry name" value="CARKD"/>
</dbReference>
<dbReference type="HAMAP" id="MF_01966">
    <property type="entry name" value="NADHX_epimerase"/>
    <property type="match status" value="1"/>
</dbReference>
<dbReference type="Gene3D" id="3.40.50.10260">
    <property type="entry name" value="YjeF N-terminal domain"/>
    <property type="match status" value="1"/>
</dbReference>
<evidence type="ECO:0000256" key="13">
    <source>
        <dbReference type="ARBA" id="ARBA00023268"/>
    </source>
</evidence>
<dbReference type="PROSITE" id="PS51383">
    <property type="entry name" value="YJEF_C_3"/>
    <property type="match status" value="1"/>
</dbReference>
<evidence type="ECO:0000256" key="11">
    <source>
        <dbReference type="ARBA" id="ARBA00023235"/>
    </source>
</evidence>
<comment type="caution">
    <text evidence="18">Lacks conserved residue(s) required for the propagation of feature annotation.</text>
</comment>
<dbReference type="EMBL" id="AMEP01000167">
    <property type="protein sequence ID" value="EKX95887.1"/>
    <property type="molecule type" value="Genomic_DNA"/>
</dbReference>
<dbReference type="PROSITE" id="PS01050">
    <property type="entry name" value="YJEF_C_2"/>
    <property type="match status" value="1"/>
</dbReference>
<evidence type="ECO:0000313" key="23">
    <source>
        <dbReference type="Proteomes" id="UP000010433"/>
    </source>
</evidence>
<dbReference type="SUPFAM" id="SSF53613">
    <property type="entry name" value="Ribokinase-like"/>
    <property type="match status" value="1"/>
</dbReference>
<evidence type="ECO:0000313" key="22">
    <source>
        <dbReference type="EMBL" id="EKX95887.1"/>
    </source>
</evidence>
<comment type="similarity">
    <text evidence="17">Belongs to the NnrD/CARKD family.</text>
</comment>
<organism evidence="22 23">
    <name type="scientific">Hoylesella saccharolytica F0055</name>
    <dbReference type="NCBI Taxonomy" id="1127699"/>
    <lineage>
        <taxon>Bacteria</taxon>
        <taxon>Pseudomonadati</taxon>
        <taxon>Bacteroidota</taxon>
        <taxon>Bacteroidia</taxon>
        <taxon>Bacteroidales</taxon>
        <taxon>Prevotellaceae</taxon>
        <taxon>Hoylesella</taxon>
    </lineage>
</organism>
<dbReference type="PANTHER" id="PTHR12592:SF0">
    <property type="entry name" value="ATP-DEPENDENT (S)-NAD(P)H-HYDRATE DEHYDRATASE"/>
    <property type="match status" value="1"/>
</dbReference>
<dbReference type="NCBIfam" id="TIGR00197">
    <property type="entry name" value="yjeF_nterm"/>
    <property type="match status" value="1"/>
</dbReference>
<dbReference type="InterPro" id="IPR036652">
    <property type="entry name" value="YjeF_N_dom_sf"/>
</dbReference>
<feature type="binding site" evidence="17">
    <location>
        <begin position="414"/>
        <end position="418"/>
    </location>
    <ligand>
        <name>AMP</name>
        <dbReference type="ChEBI" id="CHEBI:456215"/>
    </ligand>
</feature>
<dbReference type="CDD" id="cd01171">
    <property type="entry name" value="YXKO-related"/>
    <property type="match status" value="1"/>
</dbReference>
<keyword evidence="13" id="KW-0511">Multifunctional enzyme</keyword>
<dbReference type="GO" id="GO:0052855">
    <property type="term" value="F:ADP-dependent NAD(P)H-hydrate dehydratase activity"/>
    <property type="evidence" value="ECO:0007669"/>
    <property type="project" value="UniProtKB-UniRule"/>
</dbReference>
<feature type="domain" description="YjeF N-terminal" evidence="21">
    <location>
        <begin position="9"/>
        <end position="219"/>
    </location>
</feature>
<evidence type="ECO:0000256" key="1">
    <source>
        <dbReference type="ARBA" id="ARBA00000013"/>
    </source>
</evidence>
<keyword evidence="10 17" id="KW-0520">NAD</keyword>
<keyword evidence="11 18" id="KW-0413">Isomerase</keyword>
<dbReference type="Proteomes" id="UP000010433">
    <property type="component" value="Unassembled WGS sequence"/>
</dbReference>
<dbReference type="SUPFAM" id="SSF64153">
    <property type="entry name" value="YjeF N-terminal domain-like"/>
    <property type="match status" value="1"/>
</dbReference>
<dbReference type="Pfam" id="PF03853">
    <property type="entry name" value="YjeF_N"/>
    <property type="match status" value="1"/>
</dbReference>
<keyword evidence="23" id="KW-1185">Reference proteome</keyword>
<feature type="binding site" evidence="18">
    <location>
        <position position="163"/>
    </location>
    <ligand>
        <name>K(+)</name>
        <dbReference type="ChEBI" id="CHEBI:29103"/>
    </ligand>
</feature>
<comment type="subunit">
    <text evidence="17">Homotetramer.</text>
</comment>
<evidence type="ECO:0000256" key="18">
    <source>
        <dbReference type="HAMAP-Rule" id="MF_01966"/>
    </source>
</evidence>
<keyword evidence="12 17" id="KW-0456">Lyase</keyword>
<feature type="binding site" evidence="17">
    <location>
        <position position="378"/>
    </location>
    <ligand>
        <name>(6S)-NADPHX</name>
        <dbReference type="ChEBI" id="CHEBI:64076"/>
    </ligand>
</feature>
<feature type="binding site" evidence="17">
    <location>
        <position position="443"/>
    </location>
    <ligand>
        <name>AMP</name>
        <dbReference type="ChEBI" id="CHEBI:456215"/>
    </ligand>
</feature>
<evidence type="ECO:0000256" key="5">
    <source>
        <dbReference type="ARBA" id="ARBA00022723"/>
    </source>
</evidence>
<feature type="binding site" evidence="18">
    <location>
        <position position="58"/>
    </location>
    <ligand>
        <name>K(+)</name>
        <dbReference type="ChEBI" id="CHEBI:29103"/>
    </ligand>
</feature>
<dbReference type="AlphaFoldDB" id="L1MXU5"/>
<dbReference type="InterPro" id="IPR030677">
    <property type="entry name" value="Nnr"/>
</dbReference>
<dbReference type="PATRIC" id="fig|1127699.3.peg.2395"/>
<dbReference type="EC" id="4.2.1.136" evidence="19"/>
<feature type="binding site" evidence="17">
    <location>
        <position position="264"/>
    </location>
    <ligand>
        <name>(6S)-NADPHX</name>
        <dbReference type="ChEBI" id="CHEBI:64076"/>
    </ligand>
</feature>
<feature type="domain" description="YjeF C-terminal" evidence="20">
    <location>
        <begin position="229"/>
        <end position="503"/>
    </location>
</feature>
<evidence type="ECO:0000256" key="4">
    <source>
        <dbReference type="ARBA" id="ARBA00009524"/>
    </source>
</evidence>
<feature type="binding site" evidence="17">
    <location>
        <position position="327"/>
    </location>
    <ligand>
        <name>(6S)-NADPHX</name>
        <dbReference type="ChEBI" id="CHEBI:64076"/>
    </ligand>
</feature>
<dbReference type="InterPro" id="IPR017953">
    <property type="entry name" value="Carbohydrate_kinase_pred_CS"/>
</dbReference>
<feature type="binding site" evidence="18">
    <location>
        <begin position="57"/>
        <end position="61"/>
    </location>
    <ligand>
        <name>(6S)-NADPHX</name>
        <dbReference type="ChEBI" id="CHEBI:64076"/>
    </ligand>
</feature>
<dbReference type="GO" id="GO:0052856">
    <property type="term" value="F:NAD(P)HX epimerase activity"/>
    <property type="evidence" value="ECO:0007669"/>
    <property type="project" value="UniProtKB-UniRule"/>
</dbReference>
<dbReference type="OrthoDB" id="9806925at2"/>
<dbReference type="HAMAP" id="MF_01965">
    <property type="entry name" value="NADHX_dehydratase"/>
    <property type="match status" value="1"/>
</dbReference>
<dbReference type="PROSITE" id="PS51385">
    <property type="entry name" value="YJEF_N"/>
    <property type="match status" value="1"/>
</dbReference>
<evidence type="ECO:0000256" key="14">
    <source>
        <dbReference type="ARBA" id="ARBA00025153"/>
    </source>
</evidence>
<comment type="function">
    <text evidence="18">Catalyzes the epimerization of the S- and R-forms of NAD(P)HX, a damaged form of NAD(P)H that is a result of enzymatic or heat-dependent hydration. This is a prerequisite for the S-specific NAD(P)H-hydrate dehydratase to allow the repair of both epimers of NAD(P)HX.</text>
</comment>
<dbReference type="Pfam" id="PF01256">
    <property type="entry name" value="Carb_kinase"/>
    <property type="match status" value="1"/>
</dbReference>
<keyword evidence="9 18" id="KW-0630">Potassium</keyword>
<dbReference type="GO" id="GO:0046496">
    <property type="term" value="P:nicotinamide nucleotide metabolic process"/>
    <property type="evidence" value="ECO:0007669"/>
    <property type="project" value="UniProtKB-UniRule"/>
</dbReference>
<dbReference type="GO" id="GO:0046872">
    <property type="term" value="F:metal ion binding"/>
    <property type="evidence" value="ECO:0007669"/>
    <property type="project" value="UniProtKB-UniRule"/>
</dbReference>
<proteinExistence type="inferred from homology"/>
<dbReference type="PIRSF" id="PIRSF017184">
    <property type="entry name" value="Nnr"/>
    <property type="match status" value="1"/>
</dbReference>
<evidence type="ECO:0000256" key="7">
    <source>
        <dbReference type="ARBA" id="ARBA00022840"/>
    </source>
</evidence>
<gene>
    <name evidence="17" type="primary">nnrD</name>
    <name evidence="18" type="synonym">nnrE</name>
    <name evidence="22" type="ORF">HMPREF9151_02605</name>
</gene>
<evidence type="ECO:0000256" key="19">
    <source>
        <dbReference type="PIRNR" id="PIRNR017184"/>
    </source>
</evidence>
<dbReference type="HOGENOM" id="CLU_024853_4_1_10"/>
<feature type="binding site" evidence="18">
    <location>
        <begin position="131"/>
        <end position="137"/>
    </location>
    <ligand>
        <name>(6S)-NADPHX</name>
        <dbReference type="ChEBI" id="CHEBI:64076"/>
    </ligand>
</feature>
<comment type="similarity">
    <text evidence="3 19">In the N-terminal section; belongs to the NnrE/AIBP family.</text>
</comment>
<evidence type="ECO:0000256" key="16">
    <source>
        <dbReference type="ARBA" id="ARBA00049209"/>
    </source>
</evidence>
<feature type="binding site" evidence="17">
    <location>
        <position position="444"/>
    </location>
    <ligand>
        <name>(6S)-NADPHX</name>
        <dbReference type="ChEBI" id="CHEBI:64076"/>
    </ligand>
</feature>
<feature type="binding site" evidence="18">
    <location>
        <position position="160"/>
    </location>
    <ligand>
        <name>(6S)-NADPHX</name>
        <dbReference type="ChEBI" id="CHEBI:64076"/>
    </ligand>
</feature>
<dbReference type="STRING" id="1127699.HMPREF9151_02605"/>
<comment type="function">
    <text evidence="17">Catalyzes the dehydration of the S-form of NAD(P)HX at the expense of ADP, which is converted to AMP. Together with NAD(P)HX epimerase, which catalyzes the epimerization of the S- and R-forms, the enzyme allows the repair of both epimers of NAD(P)HX, a damaged form of NAD(P)H that is a result of enzymatic or heat-dependent hydration.</text>
</comment>
<keyword evidence="8 17" id="KW-0521">NADP</keyword>
<dbReference type="InterPro" id="IPR004443">
    <property type="entry name" value="YjeF_N_dom"/>
</dbReference>
<comment type="similarity">
    <text evidence="4 19">In the C-terminal section; belongs to the NnrD/CARKD family.</text>
</comment>
<keyword evidence="6 17" id="KW-0547">Nucleotide-binding</keyword>
<dbReference type="GO" id="GO:0110051">
    <property type="term" value="P:metabolite repair"/>
    <property type="evidence" value="ECO:0007669"/>
    <property type="project" value="TreeGrafter"/>
</dbReference>
<evidence type="ECO:0000256" key="9">
    <source>
        <dbReference type="ARBA" id="ARBA00022958"/>
    </source>
</evidence>
<comment type="catalytic activity">
    <reaction evidence="2 18 19">
        <text>(6R)-NADPHX = (6S)-NADPHX</text>
        <dbReference type="Rhea" id="RHEA:32227"/>
        <dbReference type="ChEBI" id="CHEBI:64076"/>
        <dbReference type="ChEBI" id="CHEBI:64077"/>
        <dbReference type="EC" id="5.1.99.6"/>
    </reaction>
</comment>
<dbReference type="NCBIfam" id="TIGR00196">
    <property type="entry name" value="yjeF_cterm"/>
    <property type="match status" value="1"/>
</dbReference>
<feature type="binding site" evidence="18">
    <location>
        <position position="127"/>
    </location>
    <ligand>
        <name>K(+)</name>
        <dbReference type="ChEBI" id="CHEBI:29103"/>
    </ligand>
</feature>
<comment type="catalytic activity">
    <reaction evidence="15 17 19">
        <text>(6S)-NADHX + ADP = AMP + phosphate + NADH + H(+)</text>
        <dbReference type="Rhea" id="RHEA:32223"/>
        <dbReference type="ChEBI" id="CHEBI:15378"/>
        <dbReference type="ChEBI" id="CHEBI:43474"/>
        <dbReference type="ChEBI" id="CHEBI:57945"/>
        <dbReference type="ChEBI" id="CHEBI:64074"/>
        <dbReference type="ChEBI" id="CHEBI:456215"/>
        <dbReference type="ChEBI" id="CHEBI:456216"/>
        <dbReference type="EC" id="4.2.1.136"/>
    </reaction>
</comment>
<comment type="similarity">
    <text evidence="18">Belongs to the NnrE/AIBP family.</text>
</comment>
<comment type="caution">
    <text evidence="22">The sequence shown here is derived from an EMBL/GenBank/DDBJ whole genome shotgun (WGS) entry which is preliminary data.</text>
</comment>
<keyword evidence="5 18" id="KW-0479">Metal-binding</keyword>
<reference evidence="22 23" key="1">
    <citation type="submission" date="2012-05" db="EMBL/GenBank/DDBJ databases">
        <authorList>
            <person name="Weinstock G."/>
            <person name="Sodergren E."/>
            <person name="Lobos E.A."/>
            <person name="Fulton L."/>
            <person name="Fulton R."/>
            <person name="Courtney L."/>
            <person name="Fronick C."/>
            <person name="O'Laughlin M."/>
            <person name="Godfrey J."/>
            <person name="Wilson R.M."/>
            <person name="Miner T."/>
            <person name="Farmer C."/>
            <person name="Delehaunty K."/>
            <person name="Cordes M."/>
            <person name="Minx P."/>
            <person name="Tomlinson C."/>
            <person name="Chen J."/>
            <person name="Wollam A."/>
            <person name="Pepin K.H."/>
            <person name="Bhonagiri V."/>
            <person name="Zhang X."/>
            <person name="Suruliraj S."/>
            <person name="Warren W."/>
            <person name="Mitreva M."/>
            <person name="Mardis E.R."/>
            <person name="Wilson R.K."/>
        </authorList>
    </citation>
    <scope>NUCLEOTIDE SEQUENCE [LARGE SCALE GENOMIC DNA]</scope>
    <source>
        <strain evidence="22 23">F0055</strain>
    </source>
</reference>
<comment type="function">
    <text evidence="14 19">Bifunctional enzyme that catalyzes the epimerization of the S- and R-forms of NAD(P)HX and the dehydration of the S-form of NAD(P)HX at the expense of ADP, which is converted to AMP. This allows the repair of both epimers of NAD(P)HX, a damaged form of NAD(P)H that is a result of enzymatic or heat-dependent hydration.</text>
</comment>
<dbReference type="GO" id="GO:0005524">
    <property type="term" value="F:ATP binding"/>
    <property type="evidence" value="ECO:0007669"/>
    <property type="project" value="UniProtKB-UniRule"/>
</dbReference>
<comment type="cofactor">
    <cofactor evidence="17">
        <name>Mg(2+)</name>
        <dbReference type="ChEBI" id="CHEBI:18420"/>
    </cofactor>
</comment>
<comment type="cofactor">
    <cofactor evidence="18 19">
        <name>K(+)</name>
        <dbReference type="ChEBI" id="CHEBI:29103"/>
    </cofactor>
    <text evidence="18 19">Binds 1 potassium ion per subunit.</text>
</comment>
<evidence type="ECO:0000256" key="10">
    <source>
        <dbReference type="ARBA" id="ARBA00023027"/>
    </source>
</evidence>
<dbReference type="RefSeq" id="WP_009161482.1">
    <property type="nucleotide sequence ID" value="NZ_KB290966.1"/>
</dbReference>
<evidence type="ECO:0000256" key="6">
    <source>
        <dbReference type="ARBA" id="ARBA00022741"/>
    </source>
</evidence>
<evidence type="ECO:0000256" key="17">
    <source>
        <dbReference type="HAMAP-Rule" id="MF_01965"/>
    </source>
</evidence>
<name>L1MXU5_9BACT</name>
<evidence type="ECO:0000256" key="2">
    <source>
        <dbReference type="ARBA" id="ARBA00000909"/>
    </source>
</evidence>